<evidence type="ECO:0000256" key="5">
    <source>
        <dbReference type="ARBA" id="ARBA00023136"/>
    </source>
</evidence>
<dbReference type="GO" id="GO:0005886">
    <property type="term" value="C:plasma membrane"/>
    <property type="evidence" value="ECO:0007669"/>
    <property type="project" value="UniProtKB-SubCell"/>
</dbReference>
<proteinExistence type="predicted"/>
<dbReference type="Proteomes" id="UP000295367">
    <property type="component" value="Unassembled WGS sequence"/>
</dbReference>
<dbReference type="RefSeq" id="WP_124947405.1">
    <property type="nucleotide sequence ID" value="NZ_BHVT01000073.1"/>
</dbReference>
<evidence type="ECO:0000259" key="7">
    <source>
        <dbReference type="Pfam" id="PF02687"/>
    </source>
</evidence>
<reference evidence="9 10" key="1">
    <citation type="submission" date="2019-03" db="EMBL/GenBank/DDBJ databases">
        <title>Genomic Encyclopedia of Type Strains, Phase IV (KMG-IV): sequencing the most valuable type-strain genomes for metagenomic binning, comparative biology and taxonomic classification.</title>
        <authorList>
            <person name="Goeker M."/>
        </authorList>
    </citation>
    <scope>NUCLEOTIDE SEQUENCE [LARGE SCALE GENOMIC DNA]</scope>
    <source>
        <strain evidence="9 10">DSM 100309</strain>
    </source>
</reference>
<evidence type="ECO:0000256" key="3">
    <source>
        <dbReference type="ARBA" id="ARBA00022692"/>
    </source>
</evidence>
<dbReference type="AlphaFoldDB" id="A0A4R3YEU2"/>
<feature type="domain" description="ABC3 transporter permease C-terminal" evidence="7">
    <location>
        <begin position="259"/>
        <end position="375"/>
    </location>
</feature>
<keyword evidence="4 6" id="KW-1133">Transmembrane helix</keyword>
<evidence type="ECO:0000313" key="9">
    <source>
        <dbReference type="EMBL" id="TCV90697.1"/>
    </source>
</evidence>
<dbReference type="PANTHER" id="PTHR30287">
    <property type="entry name" value="MEMBRANE COMPONENT OF PREDICTED ABC SUPERFAMILY METABOLITE UPTAKE TRANSPORTER"/>
    <property type="match status" value="1"/>
</dbReference>
<feature type="transmembrane region" description="Helical" evidence="6">
    <location>
        <begin position="256"/>
        <end position="275"/>
    </location>
</feature>
<feature type="transmembrane region" description="Helical" evidence="6">
    <location>
        <begin position="354"/>
        <end position="372"/>
    </location>
</feature>
<keyword evidence="5 6" id="KW-0472">Membrane</keyword>
<comment type="caution">
    <text evidence="9">The sequence shown here is derived from an EMBL/GenBank/DDBJ whole genome shotgun (WGS) entry which is preliminary data.</text>
</comment>
<dbReference type="OrthoDB" id="5292592at2"/>
<accession>A0A4R3YEU2</accession>
<protein>
    <submittedName>
        <fullName evidence="9">Putative ABC transport system permease protein</fullName>
    </submittedName>
</protein>
<organism evidence="9 10">
    <name type="scientific">Sulfurirhabdus autotrophica</name>
    <dbReference type="NCBI Taxonomy" id="1706046"/>
    <lineage>
        <taxon>Bacteria</taxon>
        <taxon>Pseudomonadati</taxon>
        <taxon>Pseudomonadota</taxon>
        <taxon>Betaproteobacteria</taxon>
        <taxon>Nitrosomonadales</taxon>
        <taxon>Sulfuricellaceae</taxon>
        <taxon>Sulfurirhabdus</taxon>
    </lineage>
</organism>
<feature type="transmembrane region" description="Helical" evidence="6">
    <location>
        <begin position="793"/>
        <end position="814"/>
    </location>
</feature>
<feature type="transmembrane region" description="Helical" evidence="6">
    <location>
        <begin position="464"/>
        <end position="487"/>
    </location>
</feature>
<feature type="domain" description="ABC3 transporter permease C-terminal" evidence="7">
    <location>
        <begin position="708"/>
        <end position="822"/>
    </location>
</feature>
<evidence type="ECO:0000256" key="2">
    <source>
        <dbReference type="ARBA" id="ARBA00022475"/>
    </source>
</evidence>
<dbReference type="EMBL" id="SMCO01000001">
    <property type="protein sequence ID" value="TCV90697.1"/>
    <property type="molecule type" value="Genomic_DNA"/>
</dbReference>
<dbReference type="InterPro" id="IPR003838">
    <property type="entry name" value="ABC3_permease_C"/>
</dbReference>
<evidence type="ECO:0000259" key="8">
    <source>
        <dbReference type="Pfam" id="PF12704"/>
    </source>
</evidence>
<sequence>MNTIKLSLRFLLREWRVGELNVLLLAVIIAVASVTTVGFFTDRVQQVLSRQANQLLGADLIIASDHPIRTEFSVQAISSGLKVASFVLFPSMVLNQEASQLAEIKAVSPGYPLRGKLKAGSQLYAAGVAVNEGPKKGNVWAEPRLLTQLGLQTGDKIELGGLSLTVSAVLTQEPDRSGDFFSIAPRLMMNLDDLAKTGLIQPGSRANYRLLIAGDALAVEKYRAWAEQHIARGEKLEGVQDARPEIRAALERAQKYLGLASLVSVVLAAVAVAVASRRFMRRHLDGCAVMRCVGASQSLIFKLNFYQFLWLGIAASLIGSLFGYLAQTVLAHWLSSVVPGELPQPTLFPVAEGVLTGLVLLLAFSLPPLLQLRKVPTLRVLRRELGAPEYSSLASYGLGLMAVGGLLIWKAGDVTLGVYAFAGLAMAMILAALLTWGLILGITKLRKYAGSSWFYGLANVSRRGIGSVAQVVAFGLGMTALLLLTLVRSDLMTSWQTTLPPEAPNRFVINIQPDQIIPMQQFFKSARVSVPQILPMVRGRLVSINGKKISVAAFPDDRARRLVEREFNLSWSDQLQTDNKVVAGRWWQASDKGKALLSVEEGIAKTLGIQLGDELTYDVAGSRITAKVSNLRKVNWDSFNVNFFVVAPSGLLNDSPASYITSFYWPESDGILLNQMVKRFPNFTVIDVAAVMTQVRSIMERVASAVEFVFLFTLLAGLMVLYAAISATQDERIFENAVMRTLGASRRQLLAAQLTEFVSIGVLSGFVAALGASGASYVLSTRILNLPFHFNPWIWVAGIVLGGVGIAFAGWLGIRKTLNQPPLLTIRSAING</sequence>
<dbReference type="Pfam" id="PF02687">
    <property type="entry name" value="FtsX"/>
    <property type="match status" value="2"/>
</dbReference>
<feature type="transmembrane region" description="Helical" evidence="6">
    <location>
        <begin position="308"/>
        <end position="334"/>
    </location>
</feature>
<dbReference type="Pfam" id="PF12704">
    <property type="entry name" value="MacB_PCD"/>
    <property type="match status" value="1"/>
</dbReference>
<feature type="transmembrane region" description="Helical" evidence="6">
    <location>
        <begin position="393"/>
        <end position="412"/>
    </location>
</feature>
<keyword evidence="2" id="KW-1003">Cell membrane</keyword>
<keyword evidence="3 6" id="KW-0812">Transmembrane</keyword>
<dbReference type="InterPro" id="IPR025857">
    <property type="entry name" value="MacB_PCD"/>
</dbReference>
<keyword evidence="10" id="KW-1185">Reference proteome</keyword>
<evidence type="ECO:0000256" key="4">
    <source>
        <dbReference type="ARBA" id="ARBA00022989"/>
    </source>
</evidence>
<dbReference type="InterPro" id="IPR038766">
    <property type="entry name" value="Membrane_comp_ABC_pdt"/>
</dbReference>
<feature type="transmembrane region" description="Helical" evidence="6">
    <location>
        <begin position="20"/>
        <end position="40"/>
    </location>
</feature>
<evidence type="ECO:0000256" key="6">
    <source>
        <dbReference type="SAM" id="Phobius"/>
    </source>
</evidence>
<feature type="transmembrane region" description="Helical" evidence="6">
    <location>
        <begin position="418"/>
        <end position="443"/>
    </location>
</feature>
<evidence type="ECO:0000313" key="10">
    <source>
        <dbReference type="Proteomes" id="UP000295367"/>
    </source>
</evidence>
<evidence type="ECO:0000256" key="1">
    <source>
        <dbReference type="ARBA" id="ARBA00004651"/>
    </source>
</evidence>
<feature type="domain" description="MacB-like periplasmic core" evidence="8">
    <location>
        <begin position="24"/>
        <end position="197"/>
    </location>
</feature>
<comment type="subcellular location">
    <subcellularLocation>
        <location evidence="1">Cell membrane</location>
        <topology evidence="1">Multi-pass membrane protein</topology>
    </subcellularLocation>
</comment>
<gene>
    <name evidence="9" type="ORF">EDC63_101671</name>
</gene>
<dbReference type="PANTHER" id="PTHR30287:SF1">
    <property type="entry name" value="INNER MEMBRANE PROTEIN"/>
    <property type="match status" value="1"/>
</dbReference>
<feature type="transmembrane region" description="Helical" evidence="6">
    <location>
        <begin position="749"/>
        <end position="773"/>
    </location>
</feature>
<feature type="transmembrane region" description="Helical" evidence="6">
    <location>
        <begin position="708"/>
        <end position="728"/>
    </location>
</feature>
<name>A0A4R3YEU2_9PROT</name>